<proteinExistence type="predicted"/>
<protein>
    <submittedName>
        <fullName evidence="1">Uncharacterized protein</fullName>
    </submittedName>
</protein>
<reference evidence="1" key="1">
    <citation type="submission" date="2024-04" db="EMBL/GenBank/DDBJ databases">
        <authorList>
            <consortium name="Molecular Ecology Group"/>
        </authorList>
    </citation>
    <scope>NUCLEOTIDE SEQUENCE</scope>
</reference>
<dbReference type="Proteomes" id="UP001497644">
    <property type="component" value="Chromosome 12"/>
</dbReference>
<evidence type="ECO:0000313" key="2">
    <source>
        <dbReference type="Proteomes" id="UP001497644"/>
    </source>
</evidence>
<dbReference type="EMBL" id="OZ034835">
    <property type="protein sequence ID" value="CAL1676643.1"/>
    <property type="molecule type" value="Genomic_DNA"/>
</dbReference>
<accession>A0AAV2N9V4</accession>
<keyword evidence="2" id="KW-1185">Reference proteome</keyword>
<sequence length="218" mass="26076">MIDACNSKSNAIIDIKRRFLSECTILDDKKIVLRKVQSAPELESVTNYEDICGPWQFNVPLHSQYSCISTKVITSEDIACMRKQRDKKLILLFLEEKISRHVPYEDKNKEIFVKLLWQIFKFFKEKLFTDRQISIVIELILLTHNFYLANYWNTAEETYKYFFERLLLYTIMDPPDCAEVFTPNQAEIILEFFRKIYMENIALLHLVYMTHYCIVVRQ</sequence>
<gene>
    <name evidence="1" type="ORF">LPLAT_LOCUS2791</name>
</gene>
<dbReference type="InterPro" id="IPR032727">
    <property type="entry name" value="CLAMP"/>
</dbReference>
<dbReference type="AlphaFoldDB" id="A0AAV2N9V4"/>
<name>A0AAV2N9V4_9HYME</name>
<organism evidence="1 2">
    <name type="scientific">Lasius platythorax</name>
    <dbReference type="NCBI Taxonomy" id="488582"/>
    <lineage>
        <taxon>Eukaryota</taxon>
        <taxon>Metazoa</taxon>
        <taxon>Ecdysozoa</taxon>
        <taxon>Arthropoda</taxon>
        <taxon>Hexapoda</taxon>
        <taxon>Insecta</taxon>
        <taxon>Pterygota</taxon>
        <taxon>Neoptera</taxon>
        <taxon>Endopterygota</taxon>
        <taxon>Hymenoptera</taxon>
        <taxon>Apocrita</taxon>
        <taxon>Aculeata</taxon>
        <taxon>Formicoidea</taxon>
        <taxon>Formicidae</taxon>
        <taxon>Formicinae</taxon>
        <taxon>Lasius</taxon>
        <taxon>Lasius</taxon>
    </lineage>
</organism>
<evidence type="ECO:0000313" key="1">
    <source>
        <dbReference type="EMBL" id="CAL1676643.1"/>
    </source>
</evidence>
<dbReference type="Pfam" id="PF14769">
    <property type="entry name" value="CLAMP"/>
    <property type="match status" value="1"/>
</dbReference>